<dbReference type="PANTHER" id="PTHR34858">
    <property type="entry name" value="CYSO-CYSTEINE PEPTIDASE"/>
    <property type="match status" value="1"/>
</dbReference>
<evidence type="ECO:0000256" key="5">
    <source>
        <dbReference type="ARBA" id="ARBA00023049"/>
    </source>
</evidence>
<dbReference type="PANTHER" id="PTHR34858:SF1">
    <property type="entry name" value="CYSO-CYSTEINE PEPTIDASE"/>
    <property type="match status" value="1"/>
</dbReference>
<keyword evidence="4" id="KW-0862">Zinc</keyword>
<organism evidence="7 8">
    <name type="scientific">Candidatus Promineifilum breve</name>
    <dbReference type="NCBI Taxonomy" id="1806508"/>
    <lineage>
        <taxon>Bacteria</taxon>
        <taxon>Bacillati</taxon>
        <taxon>Chloroflexota</taxon>
        <taxon>Ardenticatenia</taxon>
        <taxon>Candidatus Promineifilales</taxon>
        <taxon>Candidatus Promineifilaceae</taxon>
        <taxon>Candidatus Promineifilum</taxon>
    </lineage>
</organism>
<evidence type="ECO:0000256" key="1">
    <source>
        <dbReference type="ARBA" id="ARBA00022670"/>
    </source>
</evidence>
<dbReference type="GO" id="GO:0006508">
    <property type="term" value="P:proteolysis"/>
    <property type="evidence" value="ECO:0007669"/>
    <property type="project" value="UniProtKB-KW"/>
</dbReference>
<name>A0A160T3Y5_9CHLR</name>
<sequence length="138" mass="15391">MVYYCCAMLILSSTLRNELIAHATALLPEEACGLLAGRDGQATRFYPVENMRHSPVAYDMEPRALVQAILAIEAEELELLAIYHSHPSGPAWPSTTDIAQAYYPEQAYLILSLRDPARPELRAFMLNNGRAREIALES</sequence>
<evidence type="ECO:0000313" key="8">
    <source>
        <dbReference type="Proteomes" id="UP000215027"/>
    </source>
</evidence>
<gene>
    <name evidence="7" type="ORF">CFX0092_A1412</name>
</gene>
<keyword evidence="3" id="KW-0378">Hydrolase</keyword>
<dbReference type="SMART" id="SM00232">
    <property type="entry name" value="JAB_MPN"/>
    <property type="match status" value="1"/>
</dbReference>
<dbReference type="PROSITE" id="PS50249">
    <property type="entry name" value="MPN"/>
    <property type="match status" value="1"/>
</dbReference>
<dbReference type="InterPro" id="IPR000555">
    <property type="entry name" value="JAMM/MPN+_dom"/>
</dbReference>
<dbReference type="InterPro" id="IPR028090">
    <property type="entry name" value="JAB_dom_prok"/>
</dbReference>
<feature type="domain" description="MPN" evidence="6">
    <location>
        <begin position="9"/>
        <end position="130"/>
    </location>
</feature>
<keyword evidence="1" id="KW-0645">Protease</keyword>
<dbReference type="EMBL" id="LN890655">
    <property type="protein sequence ID" value="CUS03290.2"/>
    <property type="molecule type" value="Genomic_DNA"/>
</dbReference>
<evidence type="ECO:0000256" key="4">
    <source>
        <dbReference type="ARBA" id="ARBA00022833"/>
    </source>
</evidence>
<dbReference type="SUPFAM" id="SSF102712">
    <property type="entry name" value="JAB1/MPN domain"/>
    <property type="match status" value="1"/>
</dbReference>
<keyword evidence="5" id="KW-0482">Metalloprotease</keyword>
<evidence type="ECO:0000313" key="7">
    <source>
        <dbReference type="EMBL" id="CUS03290.2"/>
    </source>
</evidence>
<evidence type="ECO:0000256" key="3">
    <source>
        <dbReference type="ARBA" id="ARBA00022801"/>
    </source>
</evidence>
<proteinExistence type="predicted"/>
<dbReference type="Proteomes" id="UP000215027">
    <property type="component" value="Chromosome I"/>
</dbReference>
<reference evidence="7" key="1">
    <citation type="submission" date="2016-01" db="EMBL/GenBank/DDBJ databases">
        <authorList>
            <person name="Mcilroy J.S."/>
            <person name="Karst M S."/>
            <person name="Albertsen M."/>
        </authorList>
    </citation>
    <scope>NUCLEOTIDE SEQUENCE</scope>
    <source>
        <strain evidence="7">Cfx-K</strain>
    </source>
</reference>
<evidence type="ECO:0000259" key="6">
    <source>
        <dbReference type="PROSITE" id="PS50249"/>
    </source>
</evidence>
<dbReference type="GO" id="GO:0008270">
    <property type="term" value="F:zinc ion binding"/>
    <property type="evidence" value="ECO:0007669"/>
    <property type="project" value="TreeGrafter"/>
</dbReference>
<dbReference type="FunFam" id="3.40.140.10:FF:000085">
    <property type="entry name" value="Mov34/MPN/PAD-1 family protein"/>
    <property type="match status" value="1"/>
</dbReference>
<protein>
    <submittedName>
        <fullName evidence="7">Mov34/MPN/PAD-1 family protein</fullName>
    </submittedName>
</protein>
<dbReference type="Pfam" id="PF14464">
    <property type="entry name" value="Prok-JAB"/>
    <property type="match status" value="1"/>
</dbReference>
<dbReference type="Gene3D" id="3.40.140.10">
    <property type="entry name" value="Cytidine Deaminase, domain 2"/>
    <property type="match status" value="1"/>
</dbReference>
<keyword evidence="2" id="KW-0479">Metal-binding</keyword>
<dbReference type="KEGG" id="pbf:CFX0092_A1412"/>
<dbReference type="InterPro" id="IPR051929">
    <property type="entry name" value="VirAsm_ModProt"/>
</dbReference>
<dbReference type="CDD" id="cd08070">
    <property type="entry name" value="MPN_like"/>
    <property type="match status" value="1"/>
</dbReference>
<dbReference type="AlphaFoldDB" id="A0A160T3Y5"/>
<evidence type="ECO:0000256" key="2">
    <source>
        <dbReference type="ARBA" id="ARBA00022723"/>
    </source>
</evidence>
<dbReference type="InterPro" id="IPR037518">
    <property type="entry name" value="MPN"/>
</dbReference>
<accession>A0A160T3Y5</accession>
<keyword evidence="8" id="KW-1185">Reference proteome</keyword>
<dbReference type="GO" id="GO:0008235">
    <property type="term" value="F:metalloexopeptidase activity"/>
    <property type="evidence" value="ECO:0007669"/>
    <property type="project" value="TreeGrafter"/>
</dbReference>